<gene>
    <name evidence="4" type="ORF">C8J48_2572</name>
</gene>
<sequence>METHIYLIRHGETRWNREKRVQGHHDEPLSPEGVEQAQRLAKHMKEWPLDAVYASDLSRAIQTAEMLGRDRGLEVKPCPEIRERFFGEWEGLPIEEVKRNHPDEWEEVWYRGGCYGVEKAEDAQRRMMTWLEELLERHRGQRVAVVSHGGSINAVLDKVSRGEHGPGRTRIRNTAVSHLLHHREEGWRVVTVNQDDHLQKV</sequence>
<evidence type="ECO:0000313" key="5">
    <source>
        <dbReference type="Proteomes" id="UP000241639"/>
    </source>
</evidence>
<feature type="active site" description="Proton donor/acceptor" evidence="2">
    <location>
        <position position="83"/>
    </location>
</feature>
<comment type="caution">
    <text evidence="4">The sequence shown here is derived from an EMBL/GenBank/DDBJ whole genome shotgun (WGS) entry which is preliminary data.</text>
</comment>
<protein>
    <submittedName>
        <fullName evidence="4">Putative phosphoglycerate mutase/uncharacterized phosphatase</fullName>
    </submittedName>
</protein>
<feature type="binding site" evidence="3">
    <location>
        <position position="59"/>
    </location>
    <ligand>
        <name>substrate</name>
    </ligand>
</feature>
<evidence type="ECO:0000256" key="1">
    <source>
        <dbReference type="ARBA" id="ARBA00022801"/>
    </source>
</evidence>
<dbReference type="RefSeq" id="WP_107727331.1">
    <property type="nucleotide sequence ID" value="NZ_PZZP01000001.1"/>
</dbReference>
<dbReference type="PANTHER" id="PTHR46517">
    <property type="entry name" value="FRUCTOSE-2,6-BISPHOSPHATASE TIGAR"/>
    <property type="match status" value="1"/>
</dbReference>
<proteinExistence type="predicted"/>
<accession>A0A2T4ZDH2</accession>
<dbReference type="PROSITE" id="PS00175">
    <property type="entry name" value="PG_MUTASE"/>
    <property type="match status" value="1"/>
</dbReference>
<evidence type="ECO:0000313" key="4">
    <source>
        <dbReference type="EMBL" id="PTM59935.1"/>
    </source>
</evidence>
<dbReference type="Proteomes" id="UP000241639">
    <property type="component" value="Unassembled WGS sequence"/>
</dbReference>
<evidence type="ECO:0000256" key="2">
    <source>
        <dbReference type="PIRSR" id="PIRSR613078-1"/>
    </source>
</evidence>
<dbReference type="OrthoDB" id="9782128at2"/>
<dbReference type="SUPFAM" id="SSF53254">
    <property type="entry name" value="Phosphoglycerate mutase-like"/>
    <property type="match status" value="1"/>
</dbReference>
<keyword evidence="1" id="KW-0378">Hydrolase</keyword>
<dbReference type="CDD" id="cd07067">
    <property type="entry name" value="HP_PGM_like"/>
    <property type="match status" value="1"/>
</dbReference>
<dbReference type="GO" id="GO:0004331">
    <property type="term" value="F:fructose-2,6-bisphosphate 2-phosphatase activity"/>
    <property type="evidence" value="ECO:0007669"/>
    <property type="project" value="TreeGrafter"/>
</dbReference>
<reference evidence="4 5" key="1">
    <citation type="submission" date="2018-04" db="EMBL/GenBank/DDBJ databases">
        <title>Genomic Encyclopedia of Archaeal and Bacterial Type Strains, Phase II (KMG-II): from individual species to whole genera.</title>
        <authorList>
            <person name="Goeker M."/>
        </authorList>
    </citation>
    <scope>NUCLEOTIDE SEQUENCE [LARGE SCALE GENOMIC DNA]</scope>
    <source>
        <strain evidence="4 5">DSM 45169</strain>
    </source>
</reference>
<organism evidence="4 5">
    <name type="scientific">Desmospora activa DSM 45169</name>
    <dbReference type="NCBI Taxonomy" id="1121389"/>
    <lineage>
        <taxon>Bacteria</taxon>
        <taxon>Bacillati</taxon>
        <taxon>Bacillota</taxon>
        <taxon>Bacilli</taxon>
        <taxon>Bacillales</taxon>
        <taxon>Thermoactinomycetaceae</taxon>
        <taxon>Desmospora</taxon>
    </lineage>
</organism>
<dbReference type="GO" id="GO:0005829">
    <property type="term" value="C:cytosol"/>
    <property type="evidence" value="ECO:0007669"/>
    <property type="project" value="TreeGrafter"/>
</dbReference>
<dbReference type="Pfam" id="PF00300">
    <property type="entry name" value="His_Phos_1"/>
    <property type="match status" value="1"/>
</dbReference>
<dbReference type="InterPro" id="IPR013078">
    <property type="entry name" value="His_Pase_superF_clade-1"/>
</dbReference>
<evidence type="ECO:0000256" key="3">
    <source>
        <dbReference type="PIRSR" id="PIRSR613078-2"/>
    </source>
</evidence>
<dbReference type="GO" id="GO:0045820">
    <property type="term" value="P:negative regulation of glycolytic process"/>
    <property type="evidence" value="ECO:0007669"/>
    <property type="project" value="TreeGrafter"/>
</dbReference>
<dbReference type="Gene3D" id="3.40.50.1240">
    <property type="entry name" value="Phosphoglycerate mutase-like"/>
    <property type="match status" value="1"/>
</dbReference>
<dbReference type="InterPro" id="IPR029033">
    <property type="entry name" value="His_PPase_superfam"/>
</dbReference>
<keyword evidence="5" id="KW-1185">Reference proteome</keyword>
<feature type="active site" description="Tele-phosphohistidine intermediate" evidence="2">
    <location>
        <position position="10"/>
    </location>
</feature>
<dbReference type="InterPro" id="IPR051695">
    <property type="entry name" value="Phosphoglycerate_Mutase"/>
</dbReference>
<dbReference type="InterPro" id="IPR001345">
    <property type="entry name" value="PG/BPGM_mutase_AS"/>
</dbReference>
<name>A0A2T4ZDH2_9BACL</name>
<dbReference type="EMBL" id="PZZP01000001">
    <property type="protein sequence ID" value="PTM59935.1"/>
    <property type="molecule type" value="Genomic_DNA"/>
</dbReference>
<dbReference type="PANTHER" id="PTHR46517:SF1">
    <property type="entry name" value="FRUCTOSE-2,6-BISPHOSPHATASE TIGAR"/>
    <property type="match status" value="1"/>
</dbReference>
<feature type="binding site" evidence="3">
    <location>
        <begin position="9"/>
        <end position="16"/>
    </location>
    <ligand>
        <name>substrate</name>
    </ligand>
</feature>
<dbReference type="GO" id="GO:0043456">
    <property type="term" value="P:regulation of pentose-phosphate shunt"/>
    <property type="evidence" value="ECO:0007669"/>
    <property type="project" value="TreeGrafter"/>
</dbReference>
<dbReference type="AlphaFoldDB" id="A0A2T4ZDH2"/>
<dbReference type="SMART" id="SM00855">
    <property type="entry name" value="PGAM"/>
    <property type="match status" value="1"/>
</dbReference>